<feature type="transmembrane region" description="Helical" evidence="1">
    <location>
        <begin position="83"/>
        <end position="104"/>
    </location>
</feature>
<evidence type="ECO:0000313" key="3">
    <source>
        <dbReference type="EMBL" id="SDA93169.1"/>
    </source>
</evidence>
<dbReference type="OrthoDB" id="8080622at2"/>
<keyword evidence="1" id="KW-1133">Transmembrane helix</keyword>
<evidence type="ECO:0000313" key="4">
    <source>
        <dbReference type="Proteomes" id="UP000198588"/>
    </source>
</evidence>
<dbReference type="AlphaFoldDB" id="A0A1G5ZE17"/>
<evidence type="ECO:0000256" key="1">
    <source>
        <dbReference type="SAM" id="Phobius"/>
    </source>
</evidence>
<feature type="transmembrane region" description="Helical" evidence="1">
    <location>
        <begin position="43"/>
        <end position="63"/>
    </location>
</feature>
<proteinExistence type="predicted"/>
<evidence type="ECO:0000259" key="2">
    <source>
        <dbReference type="Pfam" id="PF09990"/>
    </source>
</evidence>
<accession>A0A1G5ZE17</accession>
<dbReference type="RefSeq" id="WP_091583334.1">
    <property type="nucleotide sequence ID" value="NZ_FMXM01000018.1"/>
</dbReference>
<keyword evidence="1" id="KW-0472">Membrane</keyword>
<dbReference type="EMBL" id="FMXM01000018">
    <property type="protein sequence ID" value="SDA93169.1"/>
    <property type="molecule type" value="Genomic_DNA"/>
</dbReference>
<feature type="transmembrane region" description="Helical" evidence="1">
    <location>
        <begin position="116"/>
        <end position="137"/>
    </location>
</feature>
<dbReference type="Proteomes" id="UP000198588">
    <property type="component" value="Unassembled WGS sequence"/>
</dbReference>
<organism evidence="3 4">
    <name type="scientific">Mesorhizobium qingshengii</name>
    <dbReference type="NCBI Taxonomy" id="1165689"/>
    <lineage>
        <taxon>Bacteria</taxon>
        <taxon>Pseudomonadati</taxon>
        <taxon>Pseudomonadota</taxon>
        <taxon>Alphaproteobacteria</taxon>
        <taxon>Hyphomicrobiales</taxon>
        <taxon>Phyllobacteriaceae</taxon>
        <taxon>Mesorhizobium</taxon>
    </lineage>
</organism>
<keyword evidence="1" id="KW-0812">Transmembrane</keyword>
<dbReference type="Pfam" id="PF09990">
    <property type="entry name" value="DUF2231"/>
    <property type="match status" value="1"/>
</dbReference>
<gene>
    <name evidence="3" type="ORF">SAMN02927914_04881</name>
</gene>
<dbReference type="InterPro" id="IPR019251">
    <property type="entry name" value="DUF2231_TM"/>
</dbReference>
<feature type="transmembrane region" description="Helical" evidence="1">
    <location>
        <begin position="12"/>
        <end position="31"/>
    </location>
</feature>
<feature type="domain" description="DUF2231" evidence="2">
    <location>
        <begin position="7"/>
        <end position="150"/>
    </location>
</feature>
<sequence>MISLQHVHPVLVHFPIVFFLTLAAFDMVAALRGKAVTGRSSAANASTGLALLAGLSAIITYFFGDLALTIAENGGFSSEIAEIHESLGMATATAFVIWAAVRAFLWWRDIRLSGRLAAAVPALEFLGAALVMTTAYYGGQLVYELGVNVAHAAG</sequence>
<reference evidence="3 4" key="1">
    <citation type="submission" date="2016-10" db="EMBL/GenBank/DDBJ databases">
        <authorList>
            <person name="de Groot N.N."/>
        </authorList>
    </citation>
    <scope>NUCLEOTIDE SEQUENCE [LARGE SCALE GENOMIC DNA]</scope>
    <source>
        <strain evidence="3 4">CGMCC 1.12097</strain>
    </source>
</reference>
<name>A0A1G5ZE17_9HYPH</name>
<protein>
    <submittedName>
        <fullName evidence="3">Uncharacterized membrane protein</fullName>
    </submittedName>
</protein>